<keyword evidence="2" id="KW-1185">Reference proteome</keyword>
<proteinExistence type="predicted"/>
<comment type="caution">
    <text evidence="1">The sequence shown here is derived from an EMBL/GenBank/DDBJ whole genome shotgun (WGS) entry which is preliminary data.</text>
</comment>
<evidence type="ECO:0000313" key="2">
    <source>
        <dbReference type="Proteomes" id="UP000485058"/>
    </source>
</evidence>
<gene>
    <name evidence="1" type="ORF">HaLaN_32871</name>
</gene>
<sequence>MAAARVLDPINFLPTRPRAQPLPPMRDLTPEEQEDVVHVIAPEKLIFIQTNDEVAANYDNIDKSNQQDVAIKLF</sequence>
<evidence type="ECO:0000313" key="1">
    <source>
        <dbReference type="EMBL" id="GFH33490.1"/>
    </source>
</evidence>
<feature type="non-terminal residue" evidence="1">
    <location>
        <position position="1"/>
    </location>
</feature>
<dbReference type="Proteomes" id="UP000485058">
    <property type="component" value="Unassembled WGS sequence"/>
</dbReference>
<dbReference type="EMBL" id="BLLF01008705">
    <property type="protein sequence ID" value="GFH33490.1"/>
    <property type="molecule type" value="Genomic_DNA"/>
</dbReference>
<accession>A0A6A0AKN8</accession>
<protein>
    <submittedName>
        <fullName evidence="1">Uncharacterized protein</fullName>
    </submittedName>
</protein>
<reference evidence="1 2" key="1">
    <citation type="submission" date="2020-02" db="EMBL/GenBank/DDBJ databases">
        <title>Draft genome sequence of Haematococcus lacustris strain NIES-144.</title>
        <authorList>
            <person name="Morimoto D."/>
            <person name="Nakagawa S."/>
            <person name="Yoshida T."/>
            <person name="Sawayama S."/>
        </authorList>
    </citation>
    <scope>NUCLEOTIDE SEQUENCE [LARGE SCALE GENOMIC DNA]</scope>
    <source>
        <strain evidence="1 2">NIES-144</strain>
    </source>
</reference>
<organism evidence="1 2">
    <name type="scientific">Haematococcus lacustris</name>
    <name type="common">Green alga</name>
    <name type="synonym">Haematococcus pluvialis</name>
    <dbReference type="NCBI Taxonomy" id="44745"/>
    <lineage>
        <taxon>Eukaryota</taxon>
        <taxon>Viridiplantae</taxon>
        <taxon>Chlorophyta</taxon>
        <taxon>core chlorophytes</taxon>
        <taxon>Chlorophyceae</taxon>
        <taxon>CS clade</taxon>
        <taxon>Chlamydomonadales</taxon>
        <taxon>Haematococcaceae</taxon>
        <taxon>Haematococcus</taxon>
    </lineage>
</organism>
<name>A0A6A0AKN8_HAELA</name>
<dbReference type="AlphaFoldDB" id="A0A6A0AKN8"/>